<dbReference type="PANTHER" id="PTHR35535">
    <property type="entry name" value="HEAT SHOCK PROTEIN HSLJ"/>
    <property type="match status" value="1"/>
</dbReference>
<dbReference type="Gene3D" id="2.40.128.270">
    <property type="match status" value="1"/>
</dbReference>
<dbReference type="EMBL" id="SULI01000007">
    <property type="protein sequence ID" value="TKZ21049.1"/>
    <property type="molecule type" value="Genomic_DNA"/>
</dbReference>
<dbReference type="InterPro" id="IPR053147">
    <property type="entry name" value="Hsp_HslJ-like"/>
</dbReference>
<evidence type="ECO:0000259" key="1">
    <source>
        <dbReference type="Pfam" id="PF03724"/>
    </source>
</evidence>
<protein>
    <submittedName>
        <fullName evidence="2">META domain-containing protein</fullName>
    </submittedName>
</protein>
<sequence>MLRILFVPLLAMGLTACKDDETVAAYDGDKLWQLSELDGTAFTAQATLEFGADGAVSGNAACNSFRTVQTKPYPWIGFGPIASTKMACPDMAAEILYLSALPEMSQAEVVGDVMILSNDAGREMVFKAIAPDG</sequence>
<dbReference type="InterPro" id="IPR005184">
    <property type="entry name" value="DUF306_Meta_HslJ"/>
</dbReference>
<dbReference type="Pfam" id="PF03724">
    <property type="entry name" value="META"/>
    <property type="match status" value="1"/>
</dbReference>
<proteinExistence type="predicted"/>
<organism evidence="2 3">
    <name type="scientific">Shimia litoralis</name>
    <dbReference type="NCBI Taxonomy" id="420403"/>
    <lineage>
        <taxon>Bacteria</taxon>
        <taxon>Pseudomonadati</taxon>
        <taxon>Pseudomonadota</taxon>
        <taxon>Alphaproteobacteria</taxon>
        <taxon>Rhodobacterales</taxon>
        <taxon>Roseobacteraceae</taxon>
    </lineage>
</organism>
<gene>
    <name evidence="2" type="ORF">FAP39_08000</name>
</gene>
<dbReference type="Proteomes" id="UP000306575">
    <property type="component" value="Unassembled WGS sequence"/>
</dbReference>
<name>A0A4U7N5E3_9RHOB</name>
<accession>A0A4U7N5E3</accession>
<reference evidence="2 3" key="1">
    <citation type="submission" date="2019-04" db="EMBL/GenBank/DDBJ databases">
        <title>Genome sequence of Pelagicola litoralis CL-ES2.</title>
        <authorList>
            <person name="Cao J."/>
        </authorList>
    </citation>
    <scope>NUCLEOTIDE SEQUENCE [LARGE SCALE GENOMIC DNA]</scope>
    <source>
        <strain evidence="2 3">CL-ES2</strain>
    </source>
</reference>
<dbReference type="InterPro" id="IPR038670">
    <property type="entry name" value="HslJ-like_sf"/>
</dbReference>
<keyword evidence="3" id="KW-1185">Reference proteome</keyword>
<dbReference type="OrthoDB" id="7777568at2"/>
<dbReference type="AlphaFoldDB" id="A0A4U7N5E3"/>
<dbReference type="RefSeq" id="WP_138015878.1">
    <property type="nucleotide sequence ID" value="NZ_SULI01000007.1"/>
</dbReference>
<dbReference type="PANTHER" id="PTHR35535:SF1">
    <property type="entry name" value="HEAT SHOCK PROTEIN HSLJ"/>
    <property type="match status" value="1"/>
</dbReference>
<comment type="caution">
    <text evidence="2">The sequence shown here is derived from an EMBL/GenBank/DDBJ whole genome shotgun (WGS) entry which is preliminary data.</text>
</comment>
<dbReference type="PROSITE" id="PS51257">
    <property type="entry name" value="PROKAR_LIPOPROTEIN"/>
    <property type="match status" value="1"/>
</dbReference>
<feature type="domain" description="DUF306" evidence="1">
    <location>
        <begin position="30"/>
        <end position="126"/>
    </location>
</feature>
<evidence type="ECO:0000313" key="3">
    <source>
        <dbReference type="Proteomes" id="UP000306575"/>
    </source>
</evidence>
<evidence type="ECO:0000313" key="2">
    <source>
        <dbReference type="EMBL" id="TKZ21049.1"/>
    </source>
</evidence>